<evidence type="ECO:0000313" key="4">
    <source>
        <dbReference type="Proteomes" id="UP000760668"/>
    </source>
</evidence>
<reference evidence="3" key="1">
    <citation type="journal article" date="2021" name="PeerJ">
        <title>Extensive microbial diversity within the chicken gut microbiome revealed by metagenomics and culture.</title>
        <authorList>
            <person name="Gilroy R."/>
            <person name="Ravi A."/>
            <person name="Getino M."/>
            <person name="Pursley I."/>
            <person name="Horton D.L."/>
            <person name="Alikhan N.F."/>
            <person name="Baker D."/>
            <person name="Gharbi K."/>
            <person name="Hall N."/>
            <person name="Watson M."/>
            <person name="Adriaenssens E.M."/>
            <person name="Foster-Nyarko E."/>
            <person name="Jarju S."/>
            <person name="Secka A."/>
            <person name="Antonio M."/>
            <person name="Oren A."/>
            <person name="Chaudhuri R.R."/>
            <person name="La Ragione R."/>
            <person name="Hildebrand F."/>
            <person name="Pallen M.J."/>
        </authorList>
    </citation>
    <scope>NUCLEOTIDE SEQUENCE</scope>
    <source>
        <strain evidence="3">CHK179-5677</strain>
    </source>
</reference>
<evidence type="ECO:0000259" key="2">
    <source>
        <dbReference type="Pfam" id="PF13240"/>
    </source>
</evidence>
<evidence type="ECO:0000256" key="1">
    <source>
        <dbReference type="SAM" id="Phobius"/>
    </source>
</evidence>
<accession>A0A921SSR0</accession>
<keyword evidence="1" id="KW-0472">Membrane</keyword>
<comment type="caution">
    <text evidence="3">The sequence shown here is derived from an EMBL/GenBank/DDBJ whole genome shotgun (WGS) entry which is preliminary data.</text>
</comment>
<dbReference type="InterPro" id="IPR026870">
    <property type="entry name" value="Zinc_ribbon_dom"/>
</dbReference>
<dbReference type="Proteomes" id="UP000760668">
    <property type="component" value="Unassembled WGS sequence"/>
</dbReference>
<protein>
    <submittedName>
        <fullName evidence="3">Zinc-ribbon domain-containing protein</fullName>
    </submittedName>
</protein>
<feature type="transmembrane region" description="Helical" evidence="1">
    <location>
        <begin position="48"/>
        <end position="70"/>
    </location>
</feature>
<name>A0A921SSR0_9FIRM</name>
<reference evidence="3" key="2">
    <citation type="submission" date="2021-09" db="EMBL/GenBank/DDBJ databases">
        <authorList>
            <person name="Gilroy R."/>
        </authorList>
    </citation>
    <scope>NUCLEOTIDE SEQUENCE</scope>
    <source>
        <strain evidence="3">CHK179-5677</strain>
    </source>
</reference>
<gene>
    <name evidence="3" type="ORF">K8V01_05605</name>
</gene>
<dbReference type="InterPro" id="IPR011050">
    <property type="entry name" value="Pectin_lyase_fold/virulence"/>
</dbReference>
<feature type="domain" description="Zinc-ribbon" evidence="2">
    <location>
        <begin position="8"/>
        <end position="26"/>
    </location>
</feature>
<organism evidence="3 4">
    <name type="scientific">Pseudoflavonifractor capillosus</name>
    <dbReference type="NCBI Taxonomy" id="106588"/>
    <lineage>
        <taxon>Bacteria</taxon>
        <taxon>Bacillati</taxon>
        <taxon>Bacillota</taxon>
        <taxon>Clostridia</taxon>
        <taxon>Eubacteriales</taxon>
        <taxon>Oscillospiraceae</taxon>
        <taxon>Pseudoflavonifractor</taxon>
    </lineage>
</organism>
<dbReference type="SUPFAM" id="SSF51126">
    <property type="entry name" value="Pectin lyase-like"/>
    <property type="match status" value="1"/>
</dbReference>
<dbReference type="AlphaFoldDB" id="A0A921SSR0"/>
<keyword evidence="1" id="KW-0812">Transmembrane</keyword>
<proteinExistence type="predicted"/>
<evidence type="ECO:0000313" key="3">
    <source>
        <dbReference type="EMBL" id="HJG86482.1"/>
    </source>
</evidence>
<dbReference type="Pfam" id="PF13240">
    <property type="entry name" value="Zn_Ribbon_1"/>
    <property type="match status" value="1"/>
</dbReference>
<sequence length="425" mass="46950">MAGRFNPCPRCGAPLPEESSFCPHCAQSVRSRRDVVIPVHMWRKKVRLALWLAGLALLGFGGLLLGTALYQAVTPDIYDAYGQVVYSTGSNSYRLCLTFQDNASGPQPEYTVQAEKYVFYERASSLFITHVESGLNAGQMFLQLVDTFYAQLIQPEDSLSPMTCSQPMYQSYDDDAALVTTVNFSGQSSPAELVWTFNMKNGDTIRLRQKLYLEQVETLDYYPEDYSMDTIEDLQALVDRIAGEASPSAMVYVHLPPVHYQGGLTVRRRGVSLYGSADEKNMRTSFTGPVVMAPAKKPLSFIRNIDFRGSGSGVGLTVSAESRVENCFFSGWDTGLLITGDGWCDPTGCLFEDNTVGFCFDSAGDYANYTRFEYNTFRSNGTAVLLKQVPTDRTIDFAGSRFSGNGTDIDNPCGQPVDIAYATFE</sequence>
<keyword evidence="1" id="KW-1133">Transmembrane helix</keyword>
<dbReference type="EMBL" id="DYUC01000051">
    <property type="protein sequence ID" value="HJG86482.1"/>
    <property type="molecule type" value="Genomic_DNA"/>
</dbReference>
<dbReference type="RefSeq" id="WP_295369187.1">
    <property type="nucleotide sequence ID" value="NZ_DYUC01000051.1"/>
</dbReference>